<evidence type="ECO:0000313" key="3">
    <source>
        <dbReference type="Proteomes" id="UP000186808"/>
    </source>
</evidence>
<reference evidence="1 3" key="1">
    <citation type="submission" date="2017-01" db="EMBL/GenBank/DDBJ databases">
        <authorList>
            <person name="Varghese N."/>
            <person name="Submissions S."/>
        </authorList>
    </citation>
    <scope>NUCLEOTIDE SEQUENCE [LARGE SCALE GENOMIC DNA]</scope>
    <source>
        <strain evidence="1 3">ATCC 33342</strain>
    </source>
</reference>
<name>A0A377GNM3_9GAMM</name>
<keyword evidence="3" id="KW-1185">Reference proteome</keyword>
<proteinExistence type="predicted"/>
<organism evidence="2 4">
    <name type="scientific">Fluoribacter gormanii</name>
    <dbReference type="NCBI Taxonomy" id="464"/>
    <lineage>
        <taxon>Bacteria</taxon>
        <taxon>Pseudomonadati</taxon>
        <taxon>Pseudomonadota</taxon>
        <taxon>Gammaproteobacteria</taxon>
        <taxon>Legionellales</taxon>
        <taxon>Legionellaceae</taxon>
        <taxon>Fluoribacter</taxon>
    </lineage>
</organism>
<gene>
    <name evidence="2" type="ORF">NCTC11401_03076</name>
    <name evidence="1" type="ORF">SAMN05421777_10792</name>
</gene>
<dbReference type="Proteomes" id="UP000186808">
    <property type="component" value="Unassembled WGS sequence"/>
</dbReference>
<dbReference type="Proteomes" id="UP000254374">
    <property type="component" value="Unassembled WGS sequence"/>
</dbReference>
<sequence length="49" mass="5673">MNSIFLWVIKSLITIIGNEAHLIKNKIDKKTQKQLREKLPNICPKNQGN</sequence>
<dbReference type="EMBL" id="UGGV01000001">
    <property type="protein sequence ID" value="STO26224.1"/>
    <property type="molecule type" value="Genomic_DNA"/>
</dbReference>
<evidence type="ECO:0000313" key="2">
    <source>
        <dbReference type="EMBL" id="STO26224.1"/>
    </source>
</evidence>
<accession>A0A377GNM3</accession>
<evidence type="ECO:0000313" key="1">
    <source>
        <dbReference type="EMBL" id="SIR16627.1"/>
    </source>
</evidence>
<protein>
    <submittedName>
        <fullName evidence="2">Uncharacterized protein</fullName>
    </submittedName>
</protein>
<dbReference type="AlphaFoldDB" id="A0A377GNM3"/>
<evidence type="ECO:0000313" key="4">
    <source>
        <dbReference type="Proteomes" id="UP000254374"/>
    </source>
</evidence>
<dbReference type="EMBL" id="FTNL01000007">
    <property type="protein sequence ID" value="SIR16627.1"/>
    <property type="molecule type" value="Genomic_DNA"/>
</dbReference>
<reference evidence="2 4" key="2">
    <citation type="submission" date="2018-06" db="EMBL/GenBank/DDBJ databases">
        <authorList>
            <consortium name="Pathogen Informatics"/>
            <person name="Doyle S."/>
        </authorList>
    </citation>
    <scope>NUCLEOTIDE SEQUENCE [LARGE SCALE GENOMIC DNA]</scope>
    <source>
        <strain evidence="2 4">NCTC11401</strain>
    </source>
</reference>